<feature type="compositionally biased region" description="Low complexity" evidence="2">
    <location>
        <begin position="307"/>
        <end position="320"/>
    </location>
</feature>
<feature type="compositionally biased region" description="Low complexity" evidence="2">
    <location>
        <begin position="330"/>
        <end position="339"/>
    </location>
</feature>
<evidence type="ECO:0000313" key="5">
    <source>
        <dbReference type="EMBL" id="MCK8676356.1"/>
    </source>
</evidence>
<dbReference type="InterPro" id="IPR016047">
    <property type="entry name" value="M23ase_b-sheet_dom"/>
</dbReference>
<evidence type="ECO:0000256" key="2">
    <source>
        <dbReference type="SAM" id="MobiDB-lite"/>
    </source>
</evidence>
<evidence type="ECO:0000256" key="1">
    <source>
        <dbReference type="SAM" id="Coils"/>
    </source>
</evidence>
<accession>A0ABT0I4V0</accession>
<keyword evidence="1" id="KW-0175">Coiled coil</keyword>
<proteinExistence type="predicted"/>
<dbReference type="CDD" id="cd12797">
    <property type="entry name" value="M23_peptidase"/>
    <property type="match status" value="1"/>
</dbReference>
<evidence type="ECO:0000256" key="3">
    <source>
        <dbReference type="SAM" id="SignalP"/>
    </source>
</evidence>
<keyword evidence="6" id="KW-1185">Reference proteome</keyword>
<feature type="region of interest" description="Disordered" evidence="2">
    <location>
        <begin position="293"/>
        <end position="356"/>
    </location>
</feature>
<keyword evidence="3" id="KW-0732">Signal</keyword>
<evidence type="ECO:0000313" key="6">
    <source>
        <dbReference type="Proteomes" id="UP001522868"/>
    </source>
</evidence>
<dbReference type="Gene3D" id="2.70.70.10">
    <property type="entry name" value="Glucose Permease (Domain IIA)"/>
    <property type="match status" value="1"/>
</dbReference>
<feature type="signal peptide" evidence="3">
    <location>
        <begin position="1"/>
        <end position="19"/>
    </location>
</feature>
<name>A0ABT0I4V0_9ACTN</name>
<feature type="coiled-coil region" evidence="1">
    <location>
        <begin position="128"/>
        <end position="155"/>
    </location>
</feature>
<reference evidence="5 6" key="1">
    <citation type="submission" date="2022-04" db="EMBL/GenBank/DDBJ databases">
        <title>Streptomyces sp. nov. LCR6-01 isolated from Lichen of Dirinaria sp.</title>
        <authorList>
            <person name="Kanchanasin P."/>
            <person name="Tanasupawat S."/>
            <person name="Phongsopitanun W."/>
        </authorList>
    </citation>
    <scope>NUCLEOTIDE SEQUENCE [LARGE SCALE GENOMIC DNA]</scope>
    <source>
        <strain evidence="5 6">LCR6-01</strain>
    </source>
</reference>
<comment type="caution">
    <text evidence="5">The sequence shown here is derived from an EMBL/GenBank/DDBJ whole genome shotgun (WGS) entry which is preliminary data.</text>
</comment>
<feature type="region of interest" description="Disordered" evidence="2">
    <location>
        <begin position="183"/>
        <end position="279"/>
    </location>
</feature>
<organism evidence="5 6">
    <name type="scientific">Streptomyces lichenis</name>
    <dbReference type="NCBI Taxonomy" id="2306967"/>
    <lineage>
        <taxon>Bacteria</taxon>
        <taxon>Bacillati</taxon>
        <taxon>Actinomycetota</taxon>
        <taxon>Actinomycetes</taxon>
        <taxon>Kitasatosporales</taxon>
        <taxon>Streptomycetaceae</taxon>
        <taxon>Streptomyces</taxon>
    </lineage>
</organism>
<dbReference type="PANTHER" id="PTHR21666:SF270">
    <property type="entry name" value="MUREIN HYDROLASE ACTIVATOR ENVC"/>
    <property type="match status" value="1"/>
</dbReference>
<evidence type="ECO:0000259" key="4">
    <source>
        <dbReference type="Pfam" id="PF01551"/>
    </source>
</evidence>
<dbReference type="SUPFAM" id="SSF51261">
    <property type="entry name" value="Duplicated hybrid motif"/>
    <property type="match status" value="1"/>
</dbReference>
<feature type="domain" description="M23ase beta-sheet core" evidence="4">
    <location>
        <begin position="384"/>
        <end position="471"/>
    </location>
</feature>
<dbReference type="PANTHER" id="PTHR21666">
    <property type="entry name" value="PEPTIDASE-RELATED"/>
    <property type="match status" value="1"/>
</dbReference>
<dbReference type="InterPro" id="IPR011055">
    <property type="entry name" value="Dup_hybrid_motif"/>
</dbReference>
<dbReference type="Proteomes" id="UP001522868">
    <property type="component" value="Unassembled WGS sequence"/>
</dbReference>
<dbReference type="InterPro" id="IPR050570">
    <property type="entry name" value="Cell_wall_metabolism_enzyme"/>
</dbReference>
<gene>
    <name evidence="5" type="ORF">M1O15_02770</name>
</gene>
<feature type="compositionally biased region" description="Low complexity" evidence="2">
    <location>
        <begin position="243"/>
        <end position="255"/>
    </location>
</feature>
<sequence>MFVVALTLVLAFLPPPAGPVGGAGPAAEVTRLYTEAALATDAYERGRRQIAAQQALAGRLNHQREQQRQAWEQLHDRVGAVARDQYRTGGALAVTARLLTAGDPDSAVRRGEVARRAHRAVAVLLADARTAERGLARAEEAADTARRRLRDRQTRLNALRKGIERRLERAELSLRTVANAWRTARPCGAPPPAPAGATPHISGPHGVGSADTGTTGSPDAGSPSPAAVHTTGQTGEKTAHRTAAPLPGQPAGAASPRPPRPPADVATAALPSDRPGLTVTGAASETILGVDADTGHVPDLVGTDAYPATTEGGTASAATGAGSGSGGAGPLSPAARGGSAVDGGTSAPGSTGRGMVRAPGWVAPVARYALSAGFDSTGAHWAHRHTGQDFAVDPGTTVRSIGPGRVHSVSCGGPFGVEIVVRHPGGWYSQYAHLASPGVRPGQRVTAGQGIARSGSTGNSTGPHLHFEVRLTPYMGSAVHPVRWLAERGVRLHPAP</sequence>
<dbReference type="Pfam" id="PF01551">
    <property type="entry name" value="Peptidase_M23"/>
    <property type="match status" value="1"/>
</dbReference>
<feature type="chain" id="PRO_5045367976" evidence="3">
    <location>
        <begin position="20"/>
        <end position="496"/>
    </location>
</feature>
<dbReference type="EMBL" id="JALPTH010000002">
    <property type="protein sequence ID" value="MCK8676356.1"/>
    <property type="molecule type" value="Genomic_DNA"/>
</dbReference>
<protein>
    <submittedName>
        <fullName evidence="5">Peptidoglycan DD-metalloendopeptidase family protein</fullName>
    </submittedName>
</protein>